<protein>
    <submittedName>
        <fullName evidence="3">Phasin family protein</fullName>
    </submittedName>
</protein>
<keyword evidence="1" id="KW-0175">Coiled coil</keyword>
<evidence type="ECO:0000313" key="4">
    <source>
        <dbReference type="Proteomes" id="UP000480266"/>
    </source>
</evidence>
<feature type="coiled-coil region" evidence="1">
    <location>
        <begin position="62"/>
        <end position="123"/>
    </location>
</feature>
<proteinExistence type="predicted"/>
<feature type="domain" description="Phasin" evidence="2">
    <location>
        <begin position="40"/>
        <end position="132"/>
    </location>
</feature>
<dbReference type="Pfam" id="PF09361">
    <property type="entry name" value="Phasin_2"/>
    <property type="match status" value="1"/>
</dbReference>
<keyword evidence="4" id="KW-1185">Reference proteome</keyword>
<reference evidence="3" key="1">
    <citation type="submission" date="2020-02" db="EMBL/GenBank/DDBJ databases">
        <title>Draft genome sequence of Candidatus Afipia apatlaquensis IBT-C3, a potential strain for decolorization of textile dyes.</title>
        <authorList>
            <person name="Sanchez-Reyes A."/>
            <person name="Breton-Deval L."/>
            <person name="Mangelson H."/>
            <person name="Sanchez-Flores A."/>
        </authorList>
    </citation>
    <scope>NUCLEOTIDE SEQUENCE [LARGE SCALE GENOMIC DNA]</scope>
    <source>
        <strain evidence="3">IBT-C3</strain>
    </source>
</reference>
<dbReference type="InterPro" id="IPR010127">
    <property type="entry name" value="Phasin_subfam-1"/>
</dbReference>
<dbReference type="NCBIfam" id="TIGR01841">
    <property type="entry name" value="phasin"/>
    <property type="match status" value="1"/>
</dbReference>
<accession>A0A7C9VQH7</accession>
<dbReference type="EMBL" id="JAAMRR010001110">
    <property type="protein sequence ID" value="NGX97733.1"/>
    <property type="molecule type" value="Genomic_DNA"/>
</dbReference>
<dbReference type="InterPro" id="IPR018968">
    <property type="entry name" value="Phasin"/>
</dbReference>
<dbReference type="AlphaFoldDB" id="A0A7C9VQH7"/>
<organism evidence="3 4">
    <name type="scientific">Candidatus Afipia apatlaquensis</name>
    <dbReference type="NCBI Taxonomy" id="2712852"/>
    <lineage>
        <taxon>Bacteria</taxon>
        <taxon>Pseudomonadati</taxon>
        <taxon>Pseudomonadota</taxon>
        <taxon>Alphaproteobacteria</taxon>
        <taxon>Hyphomicrobiales</taxon>
        <taxon>Nitrobacteraceae</taxon>
        <taxon>Afipia</taxon>
    </lineage>
</organism>
<evidence type="ECO:0000259" key="2">
    <source>
        <dbReference type="Pfam" id="PF09361"/>
    </source>
</evidence>
<sequence length="146" mass="16398">MEADSKQSANPGAIAMPWLDDLKKLVERFQLPGIDVAALVEWQRKDMEALAEANRQASEGIKALVERRNEILQETLAQWQSAVKDATGIDGMSKQAEAVRQGVEKAVANLRQLSQMEAQTRNNAWKVVQDRMQENMASLQKLLQPR</sequence>
<comment type="caution">
    <text evidence="3">The sequence shown here is derived from an EMBL/GenBank/DDBJ whole genome shotgun (WGS) entry which is preliminary data.</text>
</comment>
<dbReference type="Proteomes" id="UP000480266">
    <property type="component" value="Unassembled WGS sequence"/>
</dbReference>
<gene>
    <name evidence="3" type="ORF">G4V63_21750</name>
</gene>
<evidence type="ECO:0000256" key="1">
    <source>
        <dbReference type="SAM" id="Coils"/>
    </source>
</evidence>
<name>A0A7C9VQH7_9BRAD</name>
<evidence type="ECO:0000313" key="3">
    <source>
        <dbReference type="EMBL" id="NGX97733.1"/>
    </source>
</evidence>